<evidence type="ECO:0000256" key="1">
    <source>
        <dbReference type="ARBA" id="ARBA00001971"/>
    </source>
</evidence>
<dbReference type="EMBL" id="MU150263">
    <property type="protein sequence ID" value="KAF9463396.1"/>
    <property type="molecule type" value="Genomic_DNA"/>
</dbReference>
<comment type="pathway">
    <text evidence="2">Secondary metabolite biosynthesis.</text>
</comment>
<evidence type="ECO:0000256" key="4">
    <source>
        <dbReference type="ARBA" id="ARBA00022617"/>
    </source>
</evidence>
<keyword evidence="7 9" id="KW-0408">Iron</keyword>
<dbReference type="GO" id="GO:0020037">
    <property type="term" value="F:heme binding"/>
    <property type="evidence" value="ECO:0007669"/>
    <property type="project" value="InterPro"/>
</dbReference>
<comment type="similarity">
    <text evidence="3 10">Belongs to the cytochrome P450 family.</text>
</comment>
<dbReference type="GO" id="GO:0004497">
    <property type="term" value="F:monooxygenase activity"/>
    <property type="evidence" value="ECO:0007669"/>
    <property type="project" value="UniProtKB-KW"/>
</dbReference>
<evidence type="ECO:0000256" key="3">
    <source>
        <dbReference type="ARBA" id="ARBA00010617"/>
    </source>
</evidence>
<dbReference type="InterPro" id="IPR036396">
    <property type="entry name" value="Cyt_P450_sf"/>
</dbReference>
<dbReference type="PROSITE" id="PS00086">
    <property type="entry name" value="CYTOCHROME_P450"/>
    <property type="match status" value="1"/>
</dbReference>
<dbReference type="Pfam" id="PF00067">
    <property type="entry name" value="p450"/>
    <property type="match status" value="1"/>
</dbReference>
<dbReference type="OrthoDB" id="2789670at2759"/>
<organism evidence="12 13">
    <name type="scientific">Collybia nuda</name>
    <dbReference type="NCBI Taxonomy" id="64659"/>
    <lineage>
        <taxon>Eukaryota</taxon>
        <taxon>Fungi</taxon>
        <taxon>Dikarya</taxon>
        <taxon>Basidiomycota</taxon>
        <taxon>Agaricomycotina</taxon>
        <taxon>Agaricomycetes</taxon>
        <taxon>Agaricomycetidae</taxon>
        <taxon>Agaricales</taxon>
        <taxon>Tricholomatineae</taxon>
        <taxon>Clitocybaceae</taxon>
        <taxon>Collybia</taxon>
    </lineage>
</organism>
<proteinExistence type="inferred from homology"/>
<feature type="chain" id="PRO_5040199530" evidence="11">
    <location>
        <begin position="20"/>
        <end position="516"/>
    </location>
</feature>
<evidence type="ECO:0000256" key="2">
    <source>
        <dbReference type="ARBA" id="ARBA00005179"/>
    </source>
</evidence>
<dbReference type="PRINTS" id="PR00385">
    <property type="entry name" value="P450"/>
</dbReference>
<evidence type="ECO:0000256" key="5">
    <source>
        <dbReference type="ARBA" id="ARBA00022723"/>
    </source>
</evidence>
<dbReference type="Gene3D" id="1.10.630.10">
    <property type="entry name" value="Cytochrome P450"/>
    <property type="match status" value="1"/>
</dbReference>
<dbReference type="InterPro" id="IPR017972">
    <property type="entry name" value="Cyt_P450_CS"/>
</dbReference>
<evidence type="ECO:0000256" key="8">
    <source>
        <dbReference type="ARBA" id="ARBA00023033"/>
    </source>
</evidence>
<feature type="signal peptide" evidence="11">
    <location>
        <begin position="1"/>
        <end position="19"/>
    </location>
</feature>
<accession>A0A9P5Y8T5</accession>
<dbReference type="AlphaFoldDB" id="A0A9P5Y8T5"/>
<dbReference type="SUPFAM" id="SSF48264">
    <property type="entry name" value="Cytochrome P450"/>
    <property type="match status" value="1"/>
</dbReference>
<dbReference type="PRINTS" id="PR00463">
    <property type="entry name" value="EP450I"/>
</dbReference>
<dbReference type="PANTHER" id="PTHR46300">
    <property type="entry name" value="P450, PUTATIVE (EUROFUNG)-RELATED-RELATED"/>
    <property type="match status" value="1"/>
</dbReference>
<keyword evidence="5 9" id="KW-0479">Metal-binding</keyword>
<keyword evidence="11" id="KW-0732">Signal</keyword>
<gene>
    <name evidence="12" type="ORF">BDZ94DRAFT_1218354</name>
</gene>
<evidence type="ECO:0000256" key="10">
    <source>
        <dbReference type="RuleBase" id="RU000461"/>
    </source>
</evidence>
<evidence type="ECO:0000313" key="13">
    <source>
        <dbReference type="Proteomes" id="UP000807353"/>
    </source>
</evidence>
<evidence type="ECO:0000256" key="7">
    <source>
        <dbReference type="ARBA" id="ARBA00023004"/>
    </source>
</evidence>
<evidence type="ECO:0000256" key="9">
    <source>
        <dbReference type="PIRSR" id="PIRSR602401-1"/>
    </source>
</evidence>
<keyword evidence="4 9" id="KW-0349">Heme</keyword>
<dbReference type="Proteomes" id="UP000807353">
    <property type="component" value="Unassembled WGS sequence"/>
</dbReference>
<sequence length="516" mass="58249">MNSLLKLFVLALLIKYVHRVYNRSKYWPPGPRGLPILGNIFQLQGLSWYKFYRMEGSVWYDLYCPVVSLNLAGQPMIILNSHKAASDLLNRRSSTYSDRARFIVGGEILTGGLNFGLISYNDRWRRMRRAAHEGLNVQAAEKYRPIQEVEAARLVNHLLCDPDNWDAHLRRSAASTVLCSVYGWDPIGPKDDPVVQRINDITRRMARAAIPGANLVEIFPVMNHLPMWIAKWKREGSEWFAKDTKMFKSFLSDVKEQATTGKCKPCFSVSLLENQEKLRLDNEEAAWVAGIMFAGGSETTSSALIVFILAMVLYPDVMLRAQKEIDEVVGRDRLPNFGDYDKLPYIQATVKEVLRWRPVAPLGVPRRAAESDWYEGHYIPKGALVISNIWAMNRDPELYPDYDEFRPGRFLDASGQVNKKFSDMASMGHVAFGFGRRICVGMNLALQSLFVDIACILWALEIDKATGNDGNKIVPSRDACVDDGVVVRPAPFVCKFTARANVTDAMSDHIKGDSVM</sequence>
<dbReference type="InterPro" id="IPR050364">
    <property type="entry name" value="Cytochrome_P450_fung"/>
</dbReference>
<evidence type="ECO:0000313" key="12">
    <source>
        <dbReference type="EMBL" id="KAF9463396.1"/>
    </source>
</evidence>
<keyword evidence="8 10" id="KW-0503">Monooxygenase</keyword>
<dbReference type="CDD" id="cd11065">
    <property type="entry name" value="CYP64-like"/>
    <property type="match status" value="1"/>
</dbReference>
<dbReference type="GO" id="GO:0016705">
    <property type="term" value="F:oxidoreductase activity, acting on paired donors, with incorporation or reduction of molecular oxygen"/>
    <property type="evidence" value="ECO:0007669"/>
    <property type="project" value="InterPro"/>
</dbReference>
<protein>
    <submittedName>
        <fullName evidence="12">Cytochrome P450</fullName>
    </submittedName>
</protein>
<evidence type="ECO:0000256" key="6">
    <source>
        <dbReference type="ARBA" id="ARBA00023002"/>
    </source>
</evidence>
<dbReference type="InterPro" id="IPR002401">
    <property type="entry name" value="Cyt_P450_E_grp-I"/>
</dbReference>
<reference evidence="12" key="1">
    <citation type="submission" date="2020-11" db="EMBL/GenBank/DDBJ databases">
        <authorList>
            <consortium name="DOE Joint Genome Institute"/>
            <person name="Ahrendt S."/>
            <person name="Riley R."/>
            <person name="Andreopoulos W."/>
            <person name="Labutti K."/>
            <person name="Pangilinan J."/>
            <person name="Ruiz-Duenas F.J."/>
            <person name="Barrasa J.M."/>
            <person name="Sanchez-Garcia M."/>
            <person name="Camarero S."/>
            <person name="Miyauchi S."/>
            <person name="Serrano A."/>
            <person name="Linde D."/>
            <person name="Babiker R."/>
            <person name="Drula E."/>
            <person name="Ayuso-Fernandez I."/>
            <person name="Pacheco R."/>
            <person name="Padilla G."/>
            <person name="Ferreira P."/>
            <person name="Barriuso J."/>
            <person name="Kellner H."/>
            <person name="Castanera R."/>
            <person name="Alfaro M."/>
            <person name="Ramirez L."/>
            <person name="Pisabarro A.G."/>
            <person name="Kuo A."/>
            <person name="Tritt A."/>
            <person name="Lipzen A."/>
            <person name="He G."/>
            <person name="Yan M."/>
            <person name="Ng V."/>
            <person name="Cullen D."/>
            <person name="Martin F."/>
            <person name="Rosso M.-N."/>
            <person name="Henrissat B."/>
            <person name="Hibbett D."/>
            <person name="Martinez A.T."/>
            <person name="Grigoriev I.V."/>
        </authorList>
    </citation>
    <scope>NUCLEOTIDE SEQUENCE</scope>
    <source>
        <strain evidence="12">CBS 247.69</strain>
    </source>
</reference>
<name>A0A9P5Y8T5_9AGAR</name>
<feature type="binding site" description="axial binding residue" evidence="9">
    <location>
        <position position="439"/>
    </location>
    <ligand>
        <name>heme</name>
        <dbReference type="ChEBI" id="CHEBI:30413"/>
    </ligand>
    <ligandPart>
        <name>Fe</name>
        <dbReference type="ChEBI" id="CHEBI:18248"/>
    </ligandPart>
</feature>
<evidence type="ECO:0000256" key="11">
    <source>
        <dbReference type="SAM" id="SignalP"/>
    </source>
</evidence>
<keyword evidence="13" id="KW-1185">Reference proteome</keyword>
<dbReference type="InterPro" id="IPR001128">
    <property type="entry name" value="Cyt_P450"/>
</dbReference>
<comment type="caution">
    <text evidence="12">The sequence shown here is derived from an EMBL/GenBank/DDBJ whole genome shotgun (WGS) entry which is preliminary data.</text>
</comment>
<comment type="cofactor">
    <cofactor evidence="1 9">
        <name>heme</name>
        <dbReference type="ChEBI" id="CHEBI:30413"/>
    </cofactor>
</comment>
<dbReference type="GO" id="GO:0005506">
    <property type="term" value="F:iron ion binding"/>
    <property type="evidence" value="ECO:0007669"/>
    <property type="project" value="InterPro"/>
</dbReference>
<keyword evidence="6 10" id="KW-0560">Oxidoreductase</keyword>